<evidence type="ECO:0000256" key="5">
    <source>
        <dbReference type="ARBA" id="ARBA00022692"/>
    </source>
</evidence>
<keyword evidence="5 12" id="KW-0812">Transmembrane</keyword>
<dbReference type="STRING" id="1195236.CTER_0409"/>
<dbReference type="Pfam" id="PF06580">
    <property type="entry name" value="His_kinase"/>
    <property type="match status" value="1"/>
</dbReference>
<feature type="transmembrane region" description="Helical" evidence="12">
    <location>
        <begin position="20"/>
        <end position="40"/>
    </location>
</feature>
<dbReference type="SUPFAM" id="SSF55874">
    <property type="entry name" value="ATPase domain of HSP90 chaperone/DNA topoisomerase II/histidine kinase"/>
    <property type="match status" value="1"/>
</dbReference>
<evidence type="ECO:0000256" key="2">
    <source>
        <dbReference type="ARBA" id="ARBA00022475"/>
    </source>
</evidence>
<dbReference type="InterPro" id="IPR050640">
    <property type="entry name" value="Bact_2-comp_sensor_kinase"/>
</dbReference>
<dbReference type="PATRIC" id="fig|1195236.3.peg.718"/>
<dbReference type="GO" id="GO:0000155">
    <property type="term" value="F:phosphorelay sensor kinase activity"/>
    <property type="evidence" value="ECO:0007669"/>
    <property type="project" value="InterPro"/>
</dbReference>
<dbReference type="GO" id="GO:0005524">
    <property type="term" value="F:ATP binding"/>
    <property type="evidence" value="ECO:0007669"/>
    <property type="project" value="UniProtKB-KW"/>
</dbReference>
<dbReference type="InterPro" id="IPR003660">
    <property type="entry name" value="HAMP_dom"/>
</dbReference>
<evidence type="ECO:0000256" key="8">
    <source>
        <dbReference type="ARBA" id="ARBA00022840"/>
    </source>
</evidence>
<dbReference type="EC" id="2.7.13.3" evidence="14"/>
<dbReference type="AlphaFoldDB" id="S0FYA2"/>
<gene>
    <name evidence="14" type="ORF">CTER_0409</name>
</gene>
<dbReference type="Pfam" id="PF00672">
    <property type="entry name" value="HAMP"/>
    <property type="match status" value="1"/>
</dbReference>
<comment type="subcellular location">
    <subcellularLocation>
        <location evidence="1">Cell membrane</location>
        <topology evidence="1">Multi-pass membrane protein</topology>
    </subcellularLocation>
</comment>
<keyword evidence="9 12" id="KW-1133">Transmembrane helix</keyword>
<dbReference type="GO" id="GO:0005886">
    <property type="term" value="C:plasma membrane"/>
    <property type="evidence" value="ECO:0007669"/>
    <property type="project" value="UniProtKB-SubCell"/>
</dbReference>
<dbReference type="PANTHER" id="PTHR34220">
    <property type="entry name" value="SENSOR HISTIDINE KINASE YPDA"/>
    <property type="match status" value="1"/>
</dbReference>
<dbReference type="InterPro" id="IPR036890">
    <property type="entry name" value="HATPase_C_sf"/>
</dbReference>
<dbReference type="Proteomes" id="UP000014155">
    <property type="component" value="Unassembled WGS sequence"/>
</dbReference>
<dbReference type="RefSeq" id="WP_004623703.1">
    <property type="nucleotide sequence ID" value="NZ_AORV01000017.1"/>
</dbReference>
<evidence type="ECO:0000313" key="14">
    <source>
        <dbReference type="EMBL" id="EMS73563.1"/>
    </source>
</evidence>
<feature type="domain" description="HAMP" evidence="13">
    <location>
        <begin position="343"/>
        <end position="395"/>
    </location>
</feature>
<evidence type="ECO:0000256" key="4">
    <source>
        <dbReference type="ARBA" id="ARBA00022679"/>
    </source>
</evidence>
<evidence type="ECO:0000256" key="9">
    <source>
        <dbReference type="ARBA" id="ARBA00022989"/>
    </source>
</evidence>
<evidence type="ECO:0000259" key="13">
    <source>
        <dbReference type="PROSITE" id="PS50885"/>
    </source>
</evidence>
<comment type="caution">
    <text evidence="14">The sequence shown here is derived from an EMBL/GenBank/DDBJ whole genome shotgun (WGS) entry which is preliminary data.</text>
</comment>
<evidence type="ECO:0000313" key="15">
    <source>
        <dbReference type="Proteomes" id="UP000014155"/>
    </source>
</evidence>
<protein>
    <submittedName>
        <fullName evidence="14">Histidine kinase</fullName>
        <ecNumber evidence="14">2.7.13.3</ecNumber>
    </submittedName>
</protein>
<evidence type="ECO:0000256" key="10">
    <source>
        <dbReference type="ARBA" id="ARBA00023012"/>
    </source>
</evidence>
<evidence type="ECO:0000256" key="6">
    <source>
        <dbReference type="ARBA" id="ARBA00022741"/>
    </source>
</evidence>
<evidence type="ECO:0000256" key="12">
    <source>
        <dbReference type="SAM" id="Phobius"/>
    </source>
</evidence>
<keyword evidence="3" id="KW-0597">Phosphoprotein</keyword>
<keyword evidence="4 14" id="KW-0808">Transferase</keyword>
<dbReference type="SMART" id="SM00304">
    <property type="entry name" value="HAMP"/>
    <property type="match status" value="1"/>
</dbReference>
<keyword evidence="6" id="KW-0547">Nucleotide-binding</keyword>
<name>S0FYA2_RUMCE</name>
<keyword evidence="11 12" id="KW-0472">Membrane</keyword>
<dbReference type="PANTHER" id="PTHR34220:SF11">
    <property type="entry name" value="SENSOR PROTEIN KINASE HPTS"/>
    <property type="match status" value="1"/>
</dbReference>
<evidence type="ECO:0000256" key="11">
    <source>
        <dbReference type="ARBA" id="ARBA00023136"/>
    </source>
</evidence>
<keyword evidence="10" id="KW-0902">Two-component regulatory system</keyword>
<dbReference type="SMART" id="SM00387">
    <property type="entry name" value="HATPase_c"/>
    <property type="match status" value="1"/>
</dbReference>
<dbReference type="Pfam" id="PF02518">
    <property type="entry name" value="HATPase_c"/>
    <property type="match status" value="1"/>
</dbReference>
<keyword evidence="8" id="KW-0067">ATP-binding</keyword>
<dbReference type="InterPro" id="IPR003594">
    <property type="entry name" value="HATPase_dom"/>
</dbReference>
<organism evidence="14 15">
    <name type="scientific">Ruminiclostridium cellobioparum subsp. termitidis CT1112</name>
    <dbReference type="NCBI Taxonomy" id="1195236"/>
    <lineage>
        <taxon>Bacteria</taxon>
        <taxon>Bacillati</taxon>
        <taxon>Bacillota</taxon>
        <taxon>Clostridia</taxon>
        <taxon>Eubacteriales</taxon>
        <taxon>Oscillospiraceae</taxon>
        <taxon>Ruminiclostridium</taxon>
    </lineage>
</organism>
<dbReference type="Gene3D" id="3.30.450.20">
    <property type="entry name" value="PAS domain"/>
    <property type="match status" value="1"/>
</dbReference>
<dbReference type="SUPFAM" id="SSF158472">
    <property type="entry name" value="HAMP domain-like"/>
    <property type="match status" value="1"/>
</dbReference>
<dbReference type="InterPro" id="IPR010559">
    <property type="entry name" value="Sig_transdc_His_kin_internal"/>
</dbReference>
<dbReference type="eggNOG" id="COG2972">
    <property type="taxonomic scope" value="Bacteria"/>
</dbReference>
<dbReference type="Gene3D" id="6.10.340.10">
    <property type="match status" value="1"/>
</dbReference>
<evidence type="ECO:0000256" key="3">
    <source>
        <dbReference type="ARBA" id="ARBA00022553"/>
    </source>
</evidence>
<sequence length="616" mass="70638">MPAFKKIITRFADLKLRTKLLVSFGLIIVIPVSVLGVLYFNNSSEVISELARKNALEIVKKNNRIIDTKLSKIEETSLSLVNDYDLFKIFNEVQDVENMNIINMDRQVSKVISKYFASSPDIKSTVLATSYYTFGNNDVYISSDNYKKSQIYMDAIKAKGSMIWEPTYDFTLMYNNPELRLSSDIKYIFSAVRVINSYYLDSFIFNVLDSSIERPTLIINFSETVLSDVYNNSVPIKGTKYLIVTRAGHVVSSSDKGELTEVVETPWLKRAVEKGSGSYTFTVDNKKYIACFDTSGTTRWISAAVIPYEELMSGVTPAIKTYTLLITCICFIISIPFIYLLSGLIFSPIKKLLAAMKKMGEGNFETKIPVTRKDELGFFVEKFNQLNDKIRLLIEENYEVKLREKETEIMALNLQMDPHFLYNTLNLINWMAIEAKQEKISSIIMELCNMLVYTLRHKGDISTFKDDFEWLKGYLHIISCRFDDKFQVQTDIDPELDLIDVPKLFLQPFVENAIIHGFEYVEEDCRIRIVGRKENNEAVFYIEDNGTGMSEERIEEVMNLETSSIGVKNVDKRIRLLYGGKYGVKIKSQLGKGTIVEIRIPINSQNEQLNKGHLNK</sequence>
<proteinExistence type="predicted"/>
<keyword evidence="15" id="KW-1185">Reference proteome</keyword>
<evidence type="ECO:0000256" key="1">
    <source>
        <dbReference type="ARBA" id="ARBA00004651"/>
    </source>
</evidence>
<keyword evidence="2" id="KW-1003">Cell membrane</keyword>
<dbReference type="CDD" id="cd06225">
    <property type="entry name" value="HAMP"/>
    <property type="match status" value="1"/>
</dbReference>
<accession>S0FYA2</accession>
<dbReference type="EMBL" id="AORV01000017">
    <property type="protein sequence ID" value="EMS73563.1"/>
    <property type="molecule type" value="Genomic_DNA"/>
</dbReference>
<dbReference type="PROSITE" id="PS50885">
    <property type="entry name" value="HAMP"/>
    <property type="match status" value="1"/>
</dbReference>
<dbReference type="Gene3D" id="3.30.565.10">
    <property type="entry name" value="Histidine kinase-like ATPase, C-terminal domain"/>
    <property type="match status" value="1"/>
</dbReference>
<keyword evidence="7 14" id="KW-0418">Kinase</keyword>
<feature type="transmembrane region" description="Helical" evidence="12">
    <location>
        <begin position="322"/>
        <end position="349"/>
    </location>
</feature>
<reference evidence="14 15" key="1">
    <citation type="journal article" date="2013" name="Genome Announc.">
        <title>Draft Genome Sequence of the Cellulolytic, Mesophilic, Anaerobic Bacterium Clostridium termitidis Strain CT1112 (DSM 5398).</title>
        <authorList>
            <person name="Lal S."/>
            <person name="Ramachandran U."/>
            <person name="Zhang X."/>
            <person name="Munir R."/>
            <person name="Sparling R."/>
            <person name="Levin D.B."/>
        </authorList>
    </citation>
    <scope>NUCLEOTIDE SEQUENCE [LARGE SCALE GENOMIC DNA]</scope>
    <source>
        <strain evidence="14 15">CT1112</strain>
    </source>
</reference>
<evidence type="ECO:0000256" key="7">
    <source>
        <dbReference type="ARBA" id="ARBA00022777"/>
    </source>
</evidence>